<keyword evidence="1" id="KW-1133">Transmembrane helix</keyword>
<accession>A0A0A9B0A6</accession>
<dbReference type="EMBL" id="GBRH01242342">
    <property type="protein sequence ID" value="JAD55553.1"/>
    <property type="molecule type" value="Transcribed_RNA"/>
</dbReference>
<dbReference type="AlphaFoldDB" id="A0A0A9B0A6"/>
<name>A0A0A9B0A6_ARUDO</name>
<feature type="transmembrane region" description="Helical" evidence="1">
    <location>
        <begin position="20"/>
        <end position="42"/>
    </location>
</feature>
<reference evidence="2" key="1">
    <citation type="submission" date="2014-09" db="EMBL/GenBank/DDBJ databases">
        <authorList>
            <person name="Magalhaes I.L.F."/>
            <person name="Oliveira U."/>
            <person name="Santos F.R."/>
            <person name="Vidigal T.H.D.A."/>
            <person name="Brescovit A.D."/>
            <person name="Santos A.J."/>
        </authorList>
    </citation>
    <scope>NUCLEOTIDE SEQUENCE</scope>
    <source>
        <tissue evidence="2">Shoot tissue taken approximately 20 cm above the soil surface</tissue>
    </source>
</reference>
<protein>
    <submittedName>
        <fullName evidence="2">Uncharacterized protein</fullName>
    </submittedName>
</protein>
<organism evidence="2">
    <name type="scientific">Arundo donax</name>
    <name type="common">Giant reed</name>
    <name type="synonym">Donax arundinaceus</name>
    <dbReference type="NCBI Taxonomy" id="35708"/>
    <lineage>
        <taxon>Eukaryota</taxon>
        <taxon>Viridiplantae</taxon>
        <taxon>Streptophyta</taxon>
        <taxon>Embryophyta</taxon>
        <taxon>Tracheophyta</taxon>
        <taxon>Spermatophyta</taxon>
        <taxon>Magnoliopsida</taxon>
        <taxon>Liliopsida</taxon>
        <taxon>Poales</taxon>
        <taxon>Poaceae</taxon>
        <taxon>PACMAD clade</taxon>
        <taxon>Arundinoideae</taxon>
        <taxon>Arundineae</taxon>
        <taxon>Arundo</taxon>
    </lineage>
</organism>
<proteinExistence type="predicted"/>
<keyword evidence="1" id="KW-0812">Transmembrane</keyword>
<keyword evidence="1" id="KW-0472">Membrane</keyword>
<reference evidence="2" key="2">
    <citation type="journal article" date="2015" name="Data Brief">
        <title>Shoot transcriptome of the giant reed, Arundo donax.</title>
        <authorList>
            <person name="Barrero R.A."/>
            <person name="Guerrero F.D."/>
            <person name="Moolhuijzen P."/>
            <person name="Goolsby J.A."/>
            <person name="Tidwell J."/>
            <person name="Bellgard S.E."/>
            <person name="Bellgard M.I."/>
        </authorList>
    </citation>
    <scope>NUCLEOTIDE SEQUENCE</scope>
    <source>
        <tissue evidence="2">Shoot tissue taken approximately 20 cm above the soil surface</tissue>
    </source>
</reference>
<sequence>MFGFAEMKSVSLPVYRLDSWLQLTIFLFILSYHVYHISHLLYYHETYTIIFSDLNFRTIQCGQRNSRLFCL</sequence>
<evidence type="ECO:0000313" key="2">
    <source>
        <dbReference type="EMBL" id="JAD55553.1"/>
    </source>
</evidence>
<evidence type="ECO:0000256" key="1">
    <source>
        <dbReference type="SAM" id="Phobius"/>
    </source>
</evidence>